<dbReference type="Proteomes" id="UP000606499">
    <property type="component" value="Unassembled WGS sequence"/>
</dbReference>
<dbReference type="PANTHER" id="PTHR48077">
    <property type="entry name" value="TRYPTOPHAN SYNTHASE-RELATED"/>
    <property type="match status" value="1"/>
</dbReference>
<comment type="catalytic activity">
    <reaction evidence="11 12">
        <text>(1S,2R)-1-C-(indol-3-yl)glycerol 3-phosphate + L-serine = D-glyceraldehyde 3-phosphate + L-tryptophan + H2O</text>
        <dbReference type="Rhea" id="RHEA:10532"/>
        <dbReference type="ChEBI" id="CHEBI:15377"/>
        <dbReference type="ChEBI" id="CHEBI:33384"/>
        <dbReference type="ChEBI" id="CHEBI:57912"/>
        <dbReference type="ChEBI" id="CHEBI:58866"/>
        <dbReference type="ChEBI" id="CHEBI:59776"/>
        <dbReference type="EC" id="4.2.1.20"/>
    </reaction>
</comment>
<keyword evidence="9 12" id="KW-0057">Aromatic amino acid biosynthesis</keyword>
<keyword evidence="6 12" id="KW-0028">Amino-acid biosynthesis</keyword>
<dbReference type="NCBIfam" id="NF009057">
    <property type="entry name" value="PRK12391.1"/>
    <property type="match status" value="1"/>
</dbReference>
<gene>
    <name evidence="12" type="primary">trpB</name>
    <name evidence="15" type="ORF">H8S45_08545</name>
</gene>
<comment type="function">
    <text evidence="2 12">The beta subunit is responsible for the synthesis of L-tryptophan from indole and L-serine.</text>
</comment>
<evidence type="ECO:0000313" key="15">
    <source>
        <dbReference type="EMBL" id="MBC5725503.1"/>
    </source>
</evidence>
<dbReference type="Gene3D" id="3.40.50.1100">
    <property type="match status" value="2"/>
</dbReference>
<keyword evidence="16" id="KW-1185">Reference proteome</keyword>
<feature type="modified residue" description="N6-(pyridoxal phosphate)lysine" evidence="12">
    <location>
        <position position="115"/>
    </location>
</feature>
<evidence type="ECO:0000256" key="3">
    <source>
        <dbReference type="ARBA" id="ARBA00004733"/>
    </source>
</evidence>
<dbReference type="PANTHER" id="PTHR48077:SF6">
    <property type="entry name" value="TRYPTOPHAN SYNTHASE"/>
    <property type="match status" value="1"/>
</dbReference>
<dbReference type="EMBL" id="JACOPL010000007">
    <property type="protein sequence ID" value="MBC5725503.1"/>
    <property type="molecule type" value="Genomic_DNA"/>
</dbReference>
<evidence type="ECO:0000313" key="16">
    <source>
        <dbReference type="Proteomes" id="UP000606499"/>
    </source>
</evidence>
<dbReference type="GO" id="GO:0004834">
    <property type="term" value="F:tryptophan synthase activity"/>
    <property type="evidence" value="ECO:0007669"/>
    <property type="project" value="UniProtKB-UniRule"/>
</dbReference>
<comment type="similarity">
    <text evidence="4 12">Belongs to the TrpB family.</text>
</comment>
<dbReference type="RefSeq" id="WP_147574177.1">
    <property type="nucleotide sequence ID" value="NZ_JACOPL010000007.1"/>
</dbReference>
<evidence type="ECO:0000256" key="11">
    <source>
        <dbReference type="ARBA" id="ARBA00049047"/>
    </source>
</evidence>
<dbReference type="NCBIfam" id="TIGR01415">
    <property type="entry name" value="trpB_rel"/>
    <property type="match status" value="1"/>
</dbReference>
<keyword evidence="7 12" id="KW-0822">Tryptophan biosynthesis</keyword>
<evidence type="ECO:0000256" key="4">
    <source>
        <dbReference type="ARBA" id="ARBA00009982"/>
    </source>
</evidence>
<evidence type="ECO:0000256" key="2">
    <source>
        <dbReference type="ARBA" id="ARBA00002786"/>
    </source>
</evidence>
<protein>
    <recommendedName>
        <fullName evidence="12">Tryptophan synthase beta chain</fullName>
        <ecNumber evidence="12">4.2.1.20</ecNumber>
    </recommendedName>
</protein>
<reference evidence="15" key="1">
    <citation type="submission" date="2020-08" db="EMBL/GenBank/DDBJ databases">
        <title>Genome public.</title>
        <authorList>
            <person name="Liu C."/>
            <person name="Sun Q."/>
        </authorList>
    </citation>
    <scope>NUCLEOTIDE SEQUENCE</scope>
    <source>
        <strain evidence="15">NSJ-28</strain>
    </source>
</reference>
<dbReference type="GO" id="GO:0030170">
    <property type="term" value="F:pyridoxal phosphate binding"/>
    <property type="evidence" value="ECO:0007669"/>
    <property type="project" value="InterPro"/>
</dbReference>
<dbReference type="InterPro" id="IPR036052">
    <property type="entry name" value="TrpB-like_PALP_sf"/>
</dbReference>
<dbReference type="AlphaFoldDB" id="A0A923RW16"/>
<organism evidence="15 16">
    <name type="scientific">Agathobaculum faecis</name>
    <dbReference type="NCBI Taxonomy" id="2763013"/>
    <lineage>
        <taxon>Bacteria</taxon>
        <taxon>Bacillati</taxon>
        <taxon>Bacillota</taxon>
        <taxon>Clostridia</taxon>
        <taxon>Eubacteriales</taxon>
        <taxon>Butyricicoccaceae</taxon>
        <taxon>Agathobaculum</taxon>
    </lineage>
</organism>
<comment type="caution">
    <text evidence="15">The sequence shown here is derived from an EMBL/GenBank/DDBJ whole genome shotgun (WGS) entry which is preliminary data.</text>
</comment>
<name>A0A923RW16_9FIRM</name>
<dbReference type="SUPFAM" id="SSF53686">
    <property type="entry name" value="Tryptophan synthase beta subunit-like PLP-dependent enzymes"/>
    <property type="match status" value="1"/>
</dbReference>
<feature type="region of interest" description="Disordered" evidence="13">
    <location>
        <begin position="437"/>
        <end position="456"/>
    </location>
</feature>
<evidence type="ECO:0000256" key="5">
    <source>
        <dbReference type="ARBA" id="ARBA00011270"/>
    </source>
</evidence>
<evidence type="ECO:0000256" key="7">
    <source>
        <dbReference type="ARBA" id="ARBA00022822"/>
    </source>
</evidence>
<dbReference type="InterPro" id="IPR023026">
    <property type="entry name" value="Trp_synth_beta/beta-like"/>
</dbReference>
<dbReference type="EC" id="4.2.1.20" evidence="12"/>
<evidence type="ECO:0000256" key="1">
    <source>
        <dbReference type="ARBA" id="ARBA00001933"/>
    </source>
</evidence>
<evidence type="ECO:0000256" key="13">
    <source>
        <dbReference type="SAM" id="MobiDB-lite"/>
    </source>
</evidence>
<evidence type="ECO:0000256" key="8">
    <source>
        <dbReference type="ARBA" id="ARBA00022898"/>
    </source>
</evidence>
<evidence type="ECO:0000256" key="6">
    <source>
        <dbReference type="ARBA" id="ARBA00022605"/>
    </source>
</evidence>
<dbReference type="PIRSF" id="PIRSF001413">
    <property type="entry name" value="Trp_syn_beta"/>
    <property type="match status" value="1"/>
</dbReference>
<keyword evidence="8 12" id="KW-0663">Pyridoxal phosphate</keyword>
<dbReference type="GO" id="GO:0052684">
    <property type="term" value="F:L-serine hydro-lyase (adding indole, L-tryptophan-forming) activity"/>
    <property type="evidence" value="ECO:0007669"/>
    <property type="project" value="TreeGrafter"/>
</dbReference>
<sequence>MAKIPHRLYLTEDQMPKQWYNLRADMKEQPDPLLHPGTHQPLPEEALYPIFCEKLAHQELDGKTRYIDIPEPILDMYKLYRPSPLCRAYNLEKALGTPAKIYYKFEGNNTSGSHKLNSAIAQAYYAKEQGLKGLTTETGAGQWGTALSEACAYFGLDLKVFMVKVSYEQKPYRKAVMQTFGADVTPSPSNTTEAGRAILAHDPNTGGSLGCAISEAVEMATTQEGYRYVLGSVLNQVLLHQSIIGLESRQAMELLDEYPDIVIGCAGGGSNLGGLIAPFMRDKLTGKADPRIIAVEPASCPSFTRGKYAYDFCDTGHVTPLARMYTLGNGFMPASNHAGGLRYHGMSPILSKLYHDGYMEATSVKQTDVFDAAVQFAKVETILPAPESSHAIRCAIDEALKCKETGEAKTILFGLTGTGYFDMSAYEAYHNGTMRNHVPTDEELQTGFDTLPGQPE</sequence>
<dbReference type="InterPro" id="IPR001926">
    <property type="entry name" value="TrpB-like_PALP"/>
</dbReference>
<dbReference type="HAMAP" id="MF_00133">
    <property type="entry name" value="Trp_synth_beta"/>
    <property type="match status" value="1"/>
</dbReference>
<feature type="domain" description="Tryptophan synthase beta chain-like PALP" evidence="14">
    <location>
        <begin position="79"/>
        <end position="417"/>
    </location>
</feature>
<dbReference type="InterPro" id="IPR006316">
    <property type="entry name" value="Trp_synth_b-like"/>
</dbReference>
<proteinExistence type="inferred from homology"/>
<comment type="subunit">
    <text evidence="5 12">Tetramer of two alpha and two beta chains.</text>
</comment>
<dbReference type="Pfam" id="PF00291">
    <property type="entry name" value="PALP"/>
    <property type="match status" value="1"/>
</dbReference>
<evidence type="ECO:0000259" key="14">
    <source>
        <dbReference type="Pfam" id="PF00291"/>
    </source>
</evidence>
<dbReference type="GO" id="GO:0005737">
    <property type="term" value="C:cytoplasm"/>
    <property type="evidence" value="ECO:0007669"/>
    <property type="project" value="TreeGrafter"/>
</dbReference>
<comment type="cofactor">
    <cofactor evidence="1 12">
        <name>pyridoxal 5'-phosphate</name>
        <dbReference type="ChEBI" id="CHEBI:597326"/>
    </cofactor>
</comment>
<keyword evidence="10 12" id="KW-0456">Lyase</keyword>
<evidence type="ECO:0000256" key="10">
    <source>
        <dbReference type="ARBA" id="ARBA00023239"/>
    </source>
</evidence>
<evidence type="ECO:0000256" key="9">
    <source>
        <dbReference type="ARBA" id="ARBA00023141"/>
    </source>
</evidence>
<comment type="pathway">
    <text evidence="3 12">Amino-acid biosynthesis; L-tryptophan biosynthesis; L-tryptophan from chorismate: step 5/5.</text>
</comment>
<evidence type="ECO:0000256" key="12">
    <source>
        <dbReference type="HAMAP-Rule" id="MF_00133"/>
    </source>
</evidence>
<dbReference type="PIRSF" id="PIRSF500824">
    <property type="entry name" value="TrpB_prok"/>
    <property type="match status" value="1"/>
</dbReference>
<accession>A0A923RW16</accession>